<keyword evidence="2" id="KW-1277">Toxin-antitoxin system</keyword>
<dbReference type="EMBL" id="FNPZ01000001">
    <property type="protein sequence ID" value="SDY54617.1"/>
    <property type="molecule type" value="Genomic_DNA"/>
</dbReference>
<organism evidence="3 4">
    <name type="scientific">Herbiconiux ginsengi</name>
    <dbReference type="NCBI Taxonomy" id="381665"/>
    <lineage>
        <taxon>Bacteria</taxon>
        <taxon>Bacillati</taxon>
        <taxon>Actinomycetota</taxon>
        <taxon>Actinomycetes</taxon>
        <taxon>Micrococcales</taxon>
        <taxon>Microbacteriaceae</taxon>
        <taxon>Herbiconiux</taxon>
    </lineage>
</organism>
<dbReference type="STRING" id="381665.SAMN05216554_0661"/>
<proteinExistence type="inferred from homology"/>
<dbReference type="Gene3D" id="3.30.2310.20">
    <property type="entry name" value="RelE-like"/>
    <property type="match status" value="1"/>
</dbReference>
<dbReference type="PANTHER" id="PTHR35601:SF1">
    <property type="entry name" value="TOXIN RELE"/>
    <property type="match status" value="1"/>
</dbReference>
<name>A0A1H3KR14_9MICO</name>
<sequence>MPDRHGVEFTAAAARQVRKLDRRTQARVLAAIGMLRDVPRPPAATTLVGHPGLLRVRVGGHRIVYSVDDGVLTVLVVAIGHRREVYRNL</sequence>
<evidence type="ECO:0000256" key="2">
    <source>
        <dbReference type="ARBA" id="ARBA00022649"/>
    </source>
</evidence>
<protein>
    <submittedName>
        <fullName evidence="3">mRNA interferase RelE/StbE</fullName>
    </submittedName>
</protein>
<dbReference type="AlphaFoldDB" id="A0A1H3KR14"/>
<reference evidence="3 4" key="1">
    <citation type="submission" date="2016-10" db="EMBL/GenBank/DDBJ databases">
        <authorList>
            <person name="de Groot N.N."/>
        </authorList>
    </citation>
    <scope>NUCLEOTIDE SEQUENCE [LARGE SCALE GENOMIC DNA]</scope>
    <source>
        <strain evidence="3 4">CGMCC 4.3491</strain>
    </source>
</reference>
<dbReference type="Proteomes" id="UP000198891">
    <property type="component" value="Unassembled WGS sequence"/>
</dbReference>
<dbReference type="Pfam" id="PF05016">
    <property type="entry name" value="ParE_toxin"/>
    <property type="match status" value="1"/>
</dbReference>
<evidence type="ECO:0000313" key="4">
    <source>
        <dbReference type="Proteomes" id="UP000198891"/>
    </source>
</evidence>
<comment type="similarity">
    <text evidence="1">Belongs to the RelE toxin family.</text>
</comment>
<evidence type="ECO:0000256" key="1">
    <source>
        <dbReference type="ARBA" id="ARBA00006226"/>
    </source>
</evidence>
<dbReference type="SUPFAM" id="SSF143011">
    <property type="entry name" value="RelE-like"/>
    <property type="match status" value="1"/>
</dbReference>
<dbReference type="InterPro" id="IPR007712">
    <property type="entry name" value="RelE/ParE_toxin"/>
</dbReference>
<keyword evidence="4" id="KW-1185">Reference proteome</keyword>
<gene>
    <name evidence="3" type="ORF">SAMN05216554_0661</name>
</gene>
<dbReference type="RefSeq" id="WP_245741218.1">
    <property type="nucleotide sequence ID" value="NZ_FNPZ01000001.1"/>
</dbReference>
<evidence type="ECO:0000313" key="3">
    <source>
        <dbReference type="EMBL" id="SDY54617.1"/>
    </source>
</evidence>
<dbReference type="PANTHER" id="PTHR35601">
    <property type="entry name" value="TOXIN RELE"/>
    <property type="match status" value="1"/>
</dbReference>
<dbReference type="InterPro" id="IPR035093">
    <property type="entry name" value="RelE/ParE_toxin_dom_sf"/>
</dbReference>
<accession>A0A1H3KR14</accession>